<sequence>MFDATGMDLLLRVEVLDEADVQAGSEQAADERADDGDPEVEAASREHLPAPASKECEETRAEVASRVKCVARVEAERHANARQHESNCARKAVRTGRLVELVADSEDAAHKESRADNLICESRPVGDLFVRVGGEDALRGRALGVLDVEPWVVHHKHYPCSSEGAKRLRNEVTRQLVPLKATECGEGQRDCGVQVAATHATGKVDAEQQRNPPAQVHRQVVAGITTAEHILCNGAVADEHQDESAEELSEVGAEIWVAHGVEWQARVAFEVSVSRLKRSVLGHVC</sequence>
<accession>A0A9W6U988</accession>
<evidence type="ECO:0000256" key="1">
    <source>
        <dbReference type="SAM" id="MobiDB-lite"/>
    </source>
</evidence>
<evidence type="ECO:0000313" key="3">
    <source>
        <dbReference type="Proteomes" id="UP001165083"/>
    </source>
</evidence>
<dbReference type="EMBL" id="BSXW01000674">
    <property type="protein sequence ID" value="GMF27737.1"/>
    <property type="molecule type" value="Genomic_DNA"/>
</dbReference>
<name>A0A9W6U988_9STRA</name>
<dbReference type="AlphaFoldDB" id="A0A9W6U988"/>
<feature type="compositionally biased region" description="Basic and acidic residues" evidence="1">
    <location>
        <begin position="42"/>
        <end position="55"/>
    </location>
</feature>
<keyword evidence="3" id="KW-1185">Reference proteome</keyword>
<gene>
    <name evidence="2" type="ORF">Plil01_001163100</name>
</gene>
<comment type="caution">
    <text evidence="2">The sequence shown here is derived from an EMBL/GenBank/DDBJ whole genome shotgun (WGS) entry which is preliminary data.</text>
</comment>
<dbReference type="Proteomes" id="UP001165083">
    <property type="component" value="Unassembled WGS sequence"/>
</dbReference>
<proteinExistence type="predicted"/>
<protein>
    <submittedName>
        <fullName evidence="2">Unnamed protein product</fullName>
    </submittedName>
</protein>
<evidence type="ECO:0000313" key="2">
    <source>
        <dbReference type="EMBL" id="GMF27737.1"/>
    </source>
</evidence>
<reference evidence="2" key="1">
    <citation type="submission" date="2023-04" db="EMBL/GenBank/DDBJ databases">
        <title>Phytophthora lilii NBRC 32176.</title>
        <authorList>
            <person name="Ichikawa N."/>
            <person name="Sato H."/>
            <person name="Tonouchi N."/>
        </authorList>
    </citation>
    <scope>NUCLEOTIDE SEQUENCE</scope>
    <source>
        <strain evidence="2">NBRC 32176</strain>
    </source>
</reference>
<organism evidence="2 3">
    <name type="scientific">Phytophthora lilii</name>
    <dbReference type="NCBI Taxonomy" id="2077276"/>
    <lineage>
        <taxon>Eukaryota</taxon>
        <taxon>Sar</taxon>
        <taxon>Stramenopiles</taxon>
        <taxon>Oomycota</taxon>
        <taxon>Peronosporomycetes</taxon>
        <taxon>Peronosporales</taxon>
        <taxon>Peronosporaceae</taxon>
        <taxon>Phytophthora</taxon>
    </lineage>
</organism>
<feature type="region of interest" description="Disordered" evidence="1">
    <location>
        <begin position="22"/>
        <end position="55"/>
    </location>
</feature>